<keyword evidence="3" id="KW-0479">Metal-binding</keyword>
<feature type="domain" description="C2H2-type" evidence="13">
    <location>
        <begin position="274"/>
        <end position="301"/>
    </location>
</feature>
<dbReference type="AlphaFoldDB" id="A0A9D4MSI8"/>
<accession>A0A9D4MSI8</accession>
<dbReference type="Gene3D" id="3.30.160.60">
    <property type="entry name" value="Classic Zinc Finger"/>
    <property type="match status" value="8"/>
</dbReference>
<keyword evidence="7" id="KW-0805">Transcription regulation</keyword>
<keyword evidence="9" id="KW-0804">Transcription</keyword>
<dbReference type="InterPro" id="IPR036236">
    <property type="entry name" value="Znf_C2H2_sf"/>
</dbReference>
<protein>
    <recommendedName>
        <fullName evidence="13">C2H2-type domain-containing protein</fullName>
    </recommendedName>
</protein>
<keyword evidence="5 11" id="KW-0863">Zinc-finger</keyword>
<dbReference type="PANTHER" id="PTHR23234:SF10">
    <property type="entry name" value="RIKEN CDNA 6720489N17 GENE-RELATED"/>
    <property type="match status" value="1"/>
</dbReference>
<evidence type="ECO:0000313" key="14">
    <source>
        <dbReference type="EMBL" id="KAH3882560.1"/>
    </source>
</evidence>
<dbReference type="FunFam" id="3.30.160.60:FF:000065">
    <property type="entry name" value="B-cell CLL/lymphoma 6, member B"/>
    <property type="match status" value="1"/>
</dbReference>
<feature type="domain" description="C2H2-type" evidence="13">
    <location>
        <begin position="302"/>
        <end position="329"/>
    </location>
</feature>
<evidence type="ECO:0000256" key="8">
    <source>
        <dbReference type="ARBA" id="ARBA00023125"/>
    </source>
</evidence>
<feature type="domain" description="C2H2-type" evidence="13">
    <location>
        <begin position="330"/>
        <end position="357"/>
    </location>
</feature>
<dbReference type="Pfam" id="PF13465">
    <property type="entry name" value="zf-H2C2_2"/>
    <property type="match status" value="1"/>
</dbReference>
<organism evidence="14 15">
    <name type="scientific">Dreissena polymorpha</name>
    <name type="common">Zebra mussel</name>
    <name type="synonym">Mytilus polymorpha</name>
    <dbReference type="NCBI Taxonomy" id="45954"/>
    <lineage>
        <taxon>Eukaryota</taxon>
        <taxon>Metazoa</taxon>
        <taxon>Spiralia</taxon>
        <taxon>Lophotrochozoa</taxon>
        <taxon>Mollusca</taxon>
        <taxon>Bivalvia</taxon>
        <taxon>Autobranchia</taxon>
        <taxon>Heteroconchia</taxon>
        <taxon>Euheterodonta</taxon>
        <taxon>Imparidentia</taxon>
        <taxon>Neoheterodontei</taxon>
        <taxon>Myida</taxon>
        <taxon>Dreissenoidea</taxon>
        <taxon>Dreissenidae</taxon>
        <taxon>Dreissena</taxon>
    </lineage>
</organism>
<dbReference type="SMART" id="SM00355">
    <property type="entry name" value="ZnF_C2H2"/>
    <property type="match status" value="8"/>
</dbReference>
<evidence type="ECO:0000256" key="3">
    <source>
        <dbReference type="ARBA" id="ARBA00022723"/>
    </source>
</evidence>
<dbReference type="GO" id="GO:0008270">
    <property type="term" value="F:zinc ion binding"/>
    <property type="evidence" value="ECO:0007669"/>
    <property type="project" value="UniProtKB-KW"/>
</dbReference>
<evidence type="ECO:0000256" key="12">
    <source>
        <dbReference type="SAM" id="MobiDB-lite"/>
    </source>
</evidence>
<dbReference type="GO" id="GO:0003677">
    <property type="term" value="F:DNA binding"/>
    <property type="evidence" value="ECO:0007669"/>
    <property type="project" value="UniProtKB-KW"/>
</dbReference>
<reference evidence="14" key="1">
    <citation type="journal article" date="2019" name="bioRxiv">
        <title>The Genome of the Zebra Mussel, Dreissena polymorpha: A Resource for Invasive Species Research.</title>
        <authorList>
            <person name="McCartney M.A."/>
            <person name="Auch B."/>
            <person name="Kono T."/>
            <person name="Mallez S."/>
            <person name="Zhang Y."/>
            <person name="Obille A."/>
            <person name="Becker A."/>
            <person name="Abrahante J.E."/>
            <person name="Garbe J."/>
            <person name="Badalamenti J.P."/>
            <person name="Herman A."/>
            <person name="Mangelson H."/>
            <person name="Liachko I."/>
            <person name="Sullivan S."/>
            <person name="Sone E.D."/>
            <person name="Koren S."/>
            <person name="Silverstein K.A.T."/>
            <person name="Beckman K.B."/>
            <person name="Gohl D.M."/>
        </authorList>
    </citation>
    <scope>NUCLEOTIDE SEQUENCE</scope>
    <source>
        <strain evidence="14">Duluth1</strain>
        <tissue evidence="14">Whole animal</tissue>
    </source>
</reference>
<evidence type="ECO:0000256" key="2">
    <source>
        <dbReference type="ARBA" id="ARBA00006991"/>
    </source>
</evidence>
<feature type="domain" description="C2H2-type" evidence="13">
    <location>
        <begin position="246"/>
        <end position="273"/>
    </location>
</feature>
<dbReference type="FunFam" id="3.30.160.60:FF:001498">
    <property type="entry name" value="Zinc finger protein 404"/>
    <property type="match status" value="2"/>
</dbReference>
<keyword evidence="10" id="KW-0539">Nucleus</keyword>
<dbReference type="FunFam" id="3.30.160.60:FF:002343">
    <property type="entry name" value="Zinc finger protein 33A"/>
    <property type="match status" value="1"/>
</dbReference>
<dbReference type="PROSITE" id="PS50157">
    <property type="entry name" value="ZINC_FINGER_C2H2_2"/>
    <property type="match status" value="8"/>
</dbReference>
<feature type="domain" description="C2H2-type" evidence="13">
    <location>
        <begin position="386"/>
        <end position="413"/>
    </location>
</feature>
<name>A0A9D4MSI8_DREPO</name>
<evidence type="ECO:0000259" key="13">
    <source>
        <dbReference type="PROSITE" id="PS50157"/>
    </source>
</evidence>
<evidence type="ECO:0000256" key="10">
    <source>
        <dbReference type="ARBA" id="ARBA00023242"/>
    </source>
</evidence>
<dbReference type="Pfam" id="PF00096">
    <property type="entry name" value="zf-C2H2"/>
    <property type="match status" value="2"/>
</dbReference>
<dbReference type="FunFam" id="3.30.160.60:FF:001506">
    <property type="entry name" value="Zinc finger protein"/>
    <property type="match status" value="1"/>
</dbReference>
<comment type="similarity">
    <text evidence="2">Belongs to the krueppel C2H2-type zinc-finger protein family.</text>
</comment>
<comment type="caution">
    <text evidence="14">The sequence shown here is derived from an EMBL/GenBank/DDBJ whole genome shotgun (WGS) entry which is preliminary data.</text>
</comment>
<keyword evidence="15" id="KW-1185">Reference proteome</keyword>
<evidence type="ECO:0000256" key="1">
    <source>
        <dbReference type="ARBA" id="ARBA00004123"/>
    </source>
</evidence>
<dbReference type="FunFam" id="3.30.160.60:FF:000325">
    <property type="entry name" value="ZFP90 zinc finger protein"/>
    <property type="match status" value="1"/>
</dbReference>
<feature type="domain" description="C2H2-type" evidence="13">
    <location>
        <begin position="442"/>
        <end position="464"/>
    </location>
</feature>
<dbReference type="GO" id="GO:0005634">
    <property type="term" value="C:nucleus"/>
    <property type="evidence" value="ECO:0007669"/>
    <property type="project" value="UniProtKB-SubCell"/>
</dbReference>
<proteinExistence type="inferred from homology"/>
<feature type="domain" description="C2H2-type" evidence="13">
    <location>
        <begin position="358"/>
        <end position="385"/>
    </location>
</feature>
<dbReference type="SUPFAM" id="SSF57667">
    <property type="entry name" value="beta-beta-alpha zinc fingers"/>
    <property type="match status" value="5"/>
</dbReference>
<dbReference type="PROSITE" id="PS00028">
    <property type="entry name" value="ZINC_FINGER_C2H2_1"/>
    <property type="match status" value="8"/>
</dbReference>
<dbReference type="InterPro" id="IPR050758">
    <property type="entry name" value="Znf_C2H2-type"/>
</dbReference>
<sequence>MESGTISVMSSENMENADGSVVENEMNIADEDLCDLTAIETEHEDGNTFVEGSTLTLFVNDEQESALDTFFQINNWQLIKVSREEDAGDGNHLLTVQITSDQEAAIEALFQINNWTLIKQVSRCEVDDIEGGMQADENMHLEEQHVTQVEEVDSIVEEMGVSSSGLRCQPQVITLYSKPRGKALSGIPSSVMDLNDEEGSSHVIIQEITLPEGMTLDQGLVFTNPTADMTRKVTPRGTIKPGDKIHKCHVCGKTFKQAQSFNGHYQTHFGAKPYKCDICNAGFTLKAALVAHHSIHTGIKPYSCALCDKGFRRKDDMMSHLRTHTGEKPYECDICGKKFKYRNQIPKHKRGHTGEKPYECETCKKRFTSNIHLTRHIRTHTGERPYKCTVCDKAFTQFGHLQAHTRIHNDERPFECTVCGRRFREKKVMRRHEALHTAERKFICAVCGRGFLRQSNLDLHSVMHQTGPKLDGLKRGRPRPKKKLEDAEMRDFVASVLINVSNKVDTGAQTDSLMQHTGPGAKTGPAHSGSADGLAALVNLAVEQRDSQGATLSDLADLQAISNGNQQMVLVMNEDGTGSYIISNYQDNEEISALMPSQQVEVSTAVHGVAGRTENYDNDAEMAMKTLEKVVYQHNLDSSDQNTH</sequence>
<keyword evidence="6" id="KW-0862">Zinc</keyword>
<evidence type="ECO:0000256" key="6">
    <source>
        <dbReference type="ARBA" id="ARBA00022833"/>
    </source>
</evidence>
<comment type="subcellular location">
    <subcellularLocation>
        <location evidence="1">Nucleus</location>
    </subcellularLocation>
</comment>
<evidence type="ECO:0000256" key="9">
    <source>
        <dbReference type="ARBA" id="ARBA00023163"/>
    </source>
</evidence>
<evidence type="ECO:0000313" key="15">
    <source>
        <dbReference type="Proteomes" id="UP000828390"/>
    </source>
</evidence>
<gene>
    <name evidence="14" type="ORF">DPMN_006502</name>
</gene>
<keyword evidence="8" id="KW-0238">DNA-binding</keyword>
<reference evidence="14" key="2">
    <citation type="submission" date="2020-11" db="EMBL/GenBank/DDBJ databases">
        <authorList>
            <person name="McCartney M.A."/>
            <person name="Auch B."/>
            <person name="Kono T."/>
            <person name="Mallez S."/>
            <person name="Becker A."/>
            <person name="Gohl D.M."/>
            <person name="Silverstein K.A.T."/>
            <person name="Koren S."/>
            <person name="Bechman K.B."/>
            <person name="Herman A."/>
            <person name="Abrahante J.E."/>
            <person name="Garbe J."/>
        </authorList>
    </citation>
    <scope>NUCLEOTIDE SEQUENCE</scope>
    <source>
        <strain evidence="14">Duluth1</strain>
        <tissue evidence="14">Whole animal</tissue>
    </source>
</reference>
<dbReference type="Pfam" id="PF12874">
    <property type="entry name" value="zf-met"/>
    <property type="match status" value="1"/>
</dbReference>
<feature type="domain" description="C2H2-type" evidence="13">
    <location>
        <begin position="414"/>
        <end position="441"/>
    </location>
</feature>
<evidence type="ECO:0000256" key="7">
    <source>
        <dbReference type="ARBA" id="ARBA00023015"/>
    </source>
</evidence>
<dbReference type="OrthoDB" id="427030at2759"/>
<dbReference type="EMBL" id="JAIWYP010000001">
    <property type="protein sequence ID" value="KAH3882560.1"/>
    <property type="molecule type" value="Genomic_DNA"/>
</dbReference>
<dbReference type="InterPro" id="IPR013087">
    <property type="entry name" value="Znf_C2H2_type"/>
</dbReference>
<evidence type="ECO:0000256" key="11">
    <source>
        <dbReference type="PROSITE-ProRule" id="PRU00042"/>
    </source>
</evidence>
<feature type="region of interest" description="Disordered" evidence="12">
    <location>
        <begin position="510"/>
        <end position="529"/>
    </location>
</feature>
<dbReference type="PANTHER" id="PTHR23234">
    <property type="entry name" value="ZNF44 PROTEIN"/>
    <property type="match status" value="1"/>
</dbReference>
<dbReference type="Proteomes" id="UP000828390">
    <property type="component" value="Unassembled WGS sequence"/>
</dbReference>
<evidence type="ECO:0000256" key="5">
    <source>
        <dbReference type="ARBA" id="ARBA00022771"/>
    </source>
</evidence>
<evidence type="ECO:0000256" key="4">
    <source>
        <dbReference type="ARBA" id="ARBA00022737"/>
    </source>
</evidence>
<keyword evidence="4" id="KW-0677">Repeat</keyword>